<evidence type="ECO:0000256" key="3">
    <source>
        <dbReference type="ARBA" id="ARBA00022747"/>
    </source>
</evidence>
<reference evidence="6 7" key="1">
    <citation type="submission" date="2019-09" db="EMBL/GenBank/DDBJ databases">
        <authorList>
            <person name="Depoorter E."/>
        </authorList>
    </citation>
    <scope>NUCLEOTIDE SEQUENCE [LARGE SCALE GENOMIC DNA]</scope>
    <source>
        <strain evidence="6">R-39750</strain>
    </source>
</reference>
<dbReference type="InterPro" id="IPR001525">
    <property type="entry name" value="C5_MeTfrase"/>
</dbReference>
<dbReference type="GO" id="GO:0009307">
    <property type="term" value="P:DNA restriction-modification system"/>
    <property type="evidence" value="ECO:0007669"/>
    <property type="project" value="UniProtKB-KW"/>
</dbReference>
<evidence type="ECO:0000313" key="6">
    <source>
        <dbReference type="EMBL" id="VWC80945.1"/>
    </source>
</evidence>
<dbReference type="AlphaFoldDB" id="A0A6P2UUC8"/>
<evidence type="ECO:0000256" key="1">
    <source>
        <dbReference type="ARBA" id="ARBA00022603"/>
    </source>
</evidence>
<protein>
    <submittedName>
        <fullName evidence="6">C-5 cytosine-specific DNA methylase</fullName>
    </submittedName>
</protein>
<dbReference type="PROSITE" id="PS51679">
    <property type="entry name" value="SAM_MT_C5"/>
    <property type="match status" value="1"/>
</dbReference>
<keyword evidence="2 5" id="KW-0808">Transferase</keyword>
<dbReference type="Proteomes" id="UP000494110">
    <property type="component" value="Unassembled WGS sequence"/>
</dbReference>
<evidence type="ECO:0000313" key="7">
    <source>
        <dbReference type="Proteomes" id="UP000494110"/>
    </source>
</evidence>
<gene>
    <name evidence="6" type="ORF">BLA39750_01193</name>
</gene>
<dbReference type="Gene3D" id="3.40.50.150">
    <property type="entry name" value="Vaccinia Virus protein VP39"/>
    <property type="match status" value="1"/>
</dbReference>
<evidence type="ECO:0000256" key="5">
    <source>
        <dbReference type="PROSITE-ProRule" id="PRU01016"/>
    </source>
</evidence>
<keyword evidence="3" id="KW-0680">Restriction system</keyword>
<evidence type="ECO:0000256" key="4">
    <source>
        <dbReference type="ARBA" id="ARBA00047422"/>
    </source>
</evidence>
<dbReference type="RefSeq" id="WP_175011338.1">
    <property type="nucleotide sequence ID" value="NZ_CABVQN010000004.1"/>
</dbReference>
<dbReference type="Pfam" id="PF00145">
    <property type="entry name" value="DNA_methylase"/>
    <property type="match status" value="1"/>
</dbReference>
<keyword evidence="5" id="KW-0949">S-adenosyl-L-methionine</keyword>
<dbReference type="InterPro" id="IPR029063">
    <property type="entry name" value="SAM-dependent_MTases_sf"/>
</dbReference>
<feature type="active site" evidence="5">
    <location>
        <position position="220"/>
    </location>
</feature>
<dbReference type="SUPFAM" id="SSF53335">
    <property type="entry name" value="S-adenosyl-L-methionine-dependent methyltransferases"/>
    <property type="match status" value="1"/>
</dbReference>
<dbReference type="GO" id="GO:0032259">
    <property type="term" value="P:methylation"/>
    <property type="evidence" value="ECO:0007669"/>
    <property type="project" value="UniProtKB-KW"/>
</dbReference>
<comment type="similarity">
    <text evidence="5">Belongs to the class I-like SAM-binding methyltransferase superfamily. C5-methyltransferase family.</text>
</comment>
<dbReference type="GO" id="GO:0003886">
    <property type="term" value="F:DNA (cytosine-5-)-methyltransferase activity"/>
    <property type="evidence" value="ECO:0007669"/>
    <property type="project" value="UniProtKB-EC"/>
</dbReference>
<organism evidence="6 7">
    <name type="scientific">Burkholderia lata (strain ATCC 17760 / DSM 23089 / LMG 22485 / NCIMB 9086 / R18194 / 383)</name>
    <dbReference type="NCBI Taxonomy" id="482957"/>
    <lineage>
        <taxon>Bacteria</taxon>
        <taxon>Pseudomonadati</taxon>
        <taxon>Pseudomonadota</taxon>
        <taxon>Betaproteobacteria</taxon>
        <taxon>Burkholderiales</taxon>
        <taxon>Burkholderiaceae</taxon>
        <taxon>Burkholderia</taxon>
        <taxon>Burkholderia cepacia complex</taxon>
    </lineage>
</organism>
<proteinExistence type="inferred from homology"/>
<accession>A0A6P2UUC8</accession>
<sequence length="479" mass="52622">MKSKTPLRGVEIRKLGSNKGTPRLWIEGGQASRAGFQPGMKISVTLDEKKCMLTLEANEQGTRVVSKKVVGDREVPVIDIQNESLLGIFVRMGLAAVRIVVQMRRIFVLPVASEVRAKERVDRLREKLNGDEPLLIGSFSSGIGILDRAAHTGLAEAGIRTRLAIANEIREDCMEHALAHNPVFDKETVLLTAPMQEVVFDAWVMSQLPKLDGLVIGIPCSGASNAGRTKRKLLFPESHPDVGHLVVPFLAAVAHTSPAFVVIECVPGWLNTASAAIARSMLRDLGYVIHETVLNAADWNMLEHRERMCIVAVTHGIEFSFDLVERPEPRTRKLGEVMDVVSPDDKCWSPLLYLKAKQERDAAEGKGFKMTIVNDESTRVPTLNKTLAKRQSTGTFVQHPVNDDLLRIPTVREHARCKGIWEDLVEGVTQTFGHEVCGQAVSVPPFVSVFNALGRSMQAFKKAAAVTFSAFARGETVSA</sequence>
<evidence type="ECO:0000256" key="2">
    <source>
        <dbReference type="ARBA" id="ARBA00022679"/>
    </source>
</evidence>
<dbReference type="EMBL" id="CABVQN010000004">
    <property type="protein sequence ID" value="VWC80945.1"/>
    <property type="molecule type" value="Genomic_DNA"/>
</dbReference>
<keyword evidence="1 5" id="KW-0489">Methyltransferase</keyword>
<name>A0A6P2UUC8_BURL3</name>
<comment type="catalytic activity">
    <reaction evidence="4">
        <text>a 2'-deoxycytidine in DNA + S-adenosyl-L-methionine = a 5-methyl-2'-deoxycytidine in DNA + S-adenosyl-L-homocysteine + H(+)</text>
        <dbReference type="Rhea" id="RHEA:13681"/>
        <dbReference type="Rhea" id="RHEA-COMP:11369"/>
        <dbReference type="Rhea" id="RHEA-COMP:11370"/>
        <dbReference type="ChEBI" id="CHEBI:15378"/>
        <dbReference type="ChEBI" id="CHEBI:57856"/>
        <dbReference type="ChEBI" id="CHEBI:59789"/>
        <dbReference type="ChEBI" id="CHEBI:85452"/>
        <dbReference type="ChEBI" id="CHEBI:85454"/>
        <dbReference type="EC" id="2.1.1.37"/>
    </reaction>
</comment>